<dbReference type="Gene3D" id="6.10.140.1200">
    <property type="match status" value="1"/>
</dbReference>
<dbReference type="SUPFAM" id="SSF82199">
    <property type="entry name" value="SET domain"/>
    <property type="match status" value="1"/>
</dbReference>
<gene>
    <name evidence="2" type="ORF">QN277_012156</name>
</gene>
<dbReference type="SUPFAM" id="SSF140383">
    <property type="entry name" value="BSD domain-like"/>
    <property type="match status" value="1"/>
</dbReference>
<proteinExistence type="predicted"/>
<name>A0AAE1N048_9FABA</name>
<keyword evidence="3" id="KW-1185">Reference proteome</keyword>
<evidence type="ECO:0000259" key="1">
    <source>
        <dbReference type="PROSITE" id="PS50280"/>
    </source>
</evidence>
<organism evidence="2 3">
    <name type="scientific">Acacia crassicarpa</name>
    <name type="common">northern wattle</name>
    <dbReference type="NCBI Taxonomy" id="499986"/>
    <lineage>
        <taxon>Eukaryota</taxon>
        <taxon>Viridiplantae</taxon>
        <taxon>Streptophyta</taxon>
        <taxon>Embryophyta</taxon>
        <taxon>Tracheophyta</taxon>
        <taxon>Spermatophyta</taxon>
        <taxon>Magnoliopsida</taxon>
        <taxon>eudicotyledons</taxon>
        <taxon>Gunneridae</taxon>
        <taxon>Pentapetalae</taxon>
        <taxon>rosids</taxon>
        <taxon>fabids</taxon>
        <taxon>Fabales</taxon>
        <taxon>Fabaceae</taxon>
        <taxon>Caesalpinioideae</taxon>
        <taxon>mimosoid clade</taxon>
        <taxon>Acacieae</taxon>
        <taxon>Acacia</taxon>
    </lineage>
</organism>
<dbReference type="EMBL" id="JAWXYG010000002">
    <property type="protein sequence ID" value="KAK4280543.1"/>
    <property type="molecule type" value="Genomic_DNA"/>
</dbReference>
<dbReference type="Pfam" id="PF00856">
    <property type="entry name" value="SET"/>
    <property type="match status" value="1"/>
</dbReference>
<protein>
    <recommendedName>
        <fullName evidence="1">SET domain-containing protein</fullName>
    </recommendedName>
</protein>
<dbReference type="AlphaFoldDB" id="A0AAE1N048"/>
<dbReference type="PANTHER" id="PTHR46450:SF1">
    <property type="entry name" value="INACTIVE HISTONE-LYSINE N-METHYLTRANSFERASE SUVR1-RELATED"/>
    <property type="match status" value="1"/>
</dbReference>
<dbReference type="Proteomes" id="UP001293593">
    <property type="component" value="Unassembled WGS sequence"/>
</dbReference>
<dbReference type="PANTHER" id="PTHR46450">
    <property type="entry name" value="INACTIVE HISTONE-LYSINE N-METHYLTRANSFERASE SUVR1-RELATED"/>
    <property type="match status" value="1"/>
</dbReference>
<dbReference type="InterPro" id="IPR046341">
    <property type="entry name" value="SET_dom_sf"/>
</dbReference>
<dbReference type="InterPro" id="IPR035925">
    <property type="entry name" value="BSD_dom_sf"/>
</dbReference>
<dbReference type="Gene3D" id="2.170.270.10">
    <property type="entry name" value="SET domain"/>
    <property type="match status" value="1"/>
</dbReference>
<accession>A0AAE1N048</accession>
<dbReference type="PROSITE" id="PS50280">
    <property type="entry name" value="SET"/>
    <property type="match status" value="1"/>
</dbReference>
<evidence type="ECO:0000313" key="3">
    <source>
        <dbReference type="Proteomes" id="UP001293593"/>
    </source>
</evidence>
<evidence type="ECO:0000313" key="2">
    <source>
        <dbReference type="EMBL" id="KAK4280543.1"/>
    </source>
</evidence>
<comment type="caution">
    <text evidence="2">The sequence shown here is derived from an EMBL/GenBank/DDBJ whole genome shotgun (WGS) entry which is preliminary data.</text>
</comment>
<dbReference type="InterPro" id="IPR001214">
    <property type="entry name" value="SET_dom"/>
</dbReference>
<sequence length="177" mass="19809">MVVERQIQLLAKVSTRSLGIALSCNKSGEAPPAISGEKLSLAEMELRIKLLWEDSKLLKLHRELVTSGKLTESEFWATRKVFFTSEGKGWGLRTLEELPKGAFVCEFVGEILTVKELHERNIQCAQNGTYTYPVLLDADWDSGDVNDKEALCLDAASYGTVARFINHRYHNSTSDCL</sequence>
<feature type="domain" description="SET" evidence="1">
    <location>
        <begin position="77"/>
        <end position="177"/>
    </location>
</feature>
<reference evidence="2" key="1">
    <citation type="submission" date="2023-10" db="EMBL/GenBank/DDBJ databases">
        <title>Chromosome-level genome of the transformable northern wattle, Acacia crassicarpa.</title>
        <authorList>
            <person name="Massaro I."/>
            <person name="Sinha N.R."/>
            <person name="Poethig S."/>
            <person name="Leichty A.R."/>
        </authorList>
    </citation>
    <scope>NUCLEOTIDE SEQUENCE</scope>
    <source>
        <strain evidence="2">Acra3RX</strain>
        <tissue evidence="2">Leaf</tissue>
    </source>
</reference>